<reference evidence="1 2" key="1">
    <citation type="submission" date="2018-05" db="EMBL/GenBank/DDBJ databases">
        <title>complete genome sequence of Aquabacterium olei NBRC 110486.</title>
        <authorList>
            <person name="Tang B."/>
            <person name="Chang J."/>
            <person name="Zhang L."/>
            <person name="Yang H."/>
        </authorList>
    </citation>
    <scope>NUCLEOTIDE SEQUENCE [LARGE SCALE GENOMIC DNA]</scope>
    <source>
        <strain evidence="1 2">NBRC 110486</strain>
    </source>
</reference>
<proteinExistence type="predicted"/>
<name>A0A2U8FQS1_9BURK</name>
<dbReference type="PROSITE" id="PS51257">
    <property type="entry name" value="PROKAR_LIPOPROTEIN"/>
    <property type="match status" value="1"/>
</dbReference>
<dbReference type="AlphaFoldDB" id="A0A2U8FQS1"/>
<gene>
    <name evidence="1" type="ORF">DEH84_07920</name>
</gene>
<evidence type="ECO:0000313" key="1">
    <source>
        <dbReference type="EMBL" id="AWI53363.1"/>
    </source>
</evidence>
<dbReference type="KEGG" id="aon:DEH84_07920"/>
<dbReference type="RefSeq" id="WP_109036325.1">
    <property type="nucleotide sequence ID" value="NZ_CP029210.1"/>
</dbReference>
<accession>A0A2U8FQS1</accession>
<dbReference type="EMBL" id="CP029210">
    <property type="protein sequence ID" value="AWI53363.1"/>
    <property type="molecule type" value="Genomic_DNA"/>
</dbReference>
<sequence length="248" mass="27331">MEVSRDRRRLVLGCSAIVAMWLSGCGARGIIRHDLAGSGQTGPRRVLVVPADFVITEITFGKTEERVVAAERRAARTLVEQVRELSEKDKSFEVVTLESLEADERETLLQHRALFATMVSQMLQVKEGAVDVWSDKARYFDYTLGAGMADIARERQIDTAIFVVGRDKVRSMSRKVLDTLNAVLPLGESLSSQPAAVVTGVVDLRSGDVLMFDADTATRKSLTNDADVRAMGETVLSDFRWALKARKG</sequence>
<organism evidence="1 2">
    <name type="scientific">Aquabacterium olei</name>
    <dbReference type="NCBI Taxonomy" id="1296669"/>
    <lineage>
        <taxon>Bacteria</taxon>
        <taxon>Pseudomonadati</taxon>
        <taxon>Pseudomonadota</taxon>
        <taxon>Betaproteobacteria</taxon>
        <taxon>Burkholderiales</taxon>
        <taxon>Aquabacterium</taxon>
    </lineage>
</organism>
<dbReference type="Proteomes" id="UP000244892">
    <property type="component" value="Chromosome"/>
</dbReference>
<protein>
    <submittedName>
        <fullName evidence="1">Uncharacterized protein</fullName>
    </submittedName>
</protein>
<evidence type="ECO:0000313" key="2">
    <source>
        <dbReference type="Proteomes" id="UP000244892"/>
    </source>
</evidence>
<keyword evidence="2" id="KW-1185">Reference proteome</keyword>